<sequence>MAIYTNSNGKLRQVNESQFKLEKDIQKLVEENLPILTNLQFVKSEFIIKNKRIDTLAFDKQTDGFVIIEFKRDRNISVIDQGFSYLSLMLENKAEFIIEYNESLNTNLKRDDIDWSQSRVVFVAPSFTDNQKLATNFKDVAIELWEIKKYENNIISFNQIKKTSSQSIRQVAKVGGEIEEVSKEIKVYNEEDLIMKGSQEIVELYESLKSRLLQLDDIEISPTKIYIGFKLNTKIITDIDIRKNSLKQRINLKKGLLNDPKKLFYDVSEKGHWGAGDYEAVHNSEDVDIDYIMSLVKQSYNFHRKNFS</sequence>
<proteinExistence type="predicted"/>
<evidence type="ECO:0000313" key="2">
    <source>
        <dbReference type="EMBL" id="MBT1706310.1"/>
    </source>
</evidence>
<dbReference type="RefSeq" id="WP_254157519.1">
    <property type="nucleotide sequence ID" value="NZ_JAHESD010000098.1"/>
</dbReference>
<evidence type="ECO:0000313" key="3">
    <source>
        <dbReference type="Proteomes" id="UP000772618"/>
    </source>
</evidence>
<evidence type="ECO:0000259" key="1">
    <source>
        <dbReference type="Pfam" id="PF18899"/>
    </source>
</evidence>
<dbReference type="Pfam" id="PF18899">
    <property type="entry name" value="DUF5655"/>
    <property type="match status" value="1"/>
</dbReference>
<dbReference type="InterPro" id="IPR043714">
    <property type="entry name" value="DUF5655"/>
</dbReference>
<name>A0ABS5VZM0_9BACT</name>
<dbReference type="Proteomes" id="UP000772618">
    <property type="component" value="Unassembled WGS sequence"/>
</dbReference>
<keyword evidence="3" id="KW-1185">Reference proteome</keyword>
<gene>
    <name evidence="2" type="ORF">KK060_23730</name>
</gene>
<dbReference type="InterPro" id="IPR011856">
    <property type="entry name" value="tRNA_endonuc-like_dom_sf"/>
</dbReference>
<accession>A0ABS5VZM0</accession>
<protein>
    <recommendedName>
        <fullName evidence="1">DUF5655 domain-containing protein</fullName>
    </recommendedName>
</protein>
<dbReference type="EMBL" id="JAHESD010000098">
    <property type="protein sequence ID" value="MBT1706310.1"/>
    <property type="molecule type" value="Genomic_DNA"/>
</dbReference>
<organism evidence="2 3">
    <name type="scientific">Chryseosolibacter indicus</name>
    <dbReference type="NCBI Taxonomy" id="2782351"/>
    <lineage>
        <taxon>Bacteria</taxon>
        <taxon>Pseudomonadati</taxon>
        <taxon>Bacteroidota</taxon>
        <taxon>Cytophagia</taxon>
        <taxon>Cytophagales</taxon>
        <taxon>Chryseotaleaceae</taxon>
        <taxon>Chryseosolibacter</taxon>
    </lineage>
</organism>
<reference evidence="2 3" key="1">
    <citation type="submission" date="2021-05" db="EMBL/GenBank/DDBJ databases">
        <title>A Polyphasic approach of four new species of the genus Ohtaekwangia: Ohtaekwangia histidinii sp. nov., Ohtaekwangia cretensis sp. nov., Ohtaekwangia indiensis sp. nov., Ohtaekwangia reichenbachii sp. nov. from diverse environment.</title>
        <authorList>
            <person name="Octaviana S."/>
        </authorList>
    </citation>
    <scope>NUCLEOTIDE SEQUENCE [LARGE SCALE GENOMIC DNA]</scope>
    <source>
        <strain evidence="2 3">PWU20</strain>
    </source>
</reference>
<dbReference type="Gene3D" id="3.40.1350.10">
    <property type="match status" value="1"/>
</dbReference>
<comment type="caution">
    <text evidence="2">The sequence shown here is derived from an EMBL/GenBank/DDBJ whole genome shotgun (WGS) entry which is preliminary data.</text>
</comment>
<feature type="domain" description="DUF5655" evidence="1">
    <location>
        <begin position="191"/>
        <end position="303"/>
    </location>
</feature>